<accession>A0A2B8SZT7</accession>
<evidence type="ECO:0000313" key="2">
    <source>
        <dbReference type="Proteomes" id="UP000221438"/>
    </source>
</evidence>
<dbReference type="Proteomes" id="UP000221438">
    <property type="component" value="Unassembled WGS sequence"/>
</dbReference>
<sequence length="124" mass="14423">MNVLNSGFDVSNSRTIVANIDEKEYHFIVREHPLIGKVIALSENGKEYGLIDKQIASRDRFIRSELTKLHHFNIDILYDTPGWIWVGMDQFGLYAREATYKEVEVLMKLKEDINFLDINVCTLM</sequence>
<dbReference type="RefSeq" id="WP_097829467.1">
    <property type="nucleotide sequence ID" value="NZ_CP089518.1"/>
</dbReference>
<evidence type="ECO:0000313" key="1">
    <source>
        <dbReference type="EMBL" id="PGQ07096.1"/>
    </source>
</evidence>
<reference evidence="1 2" key="1">
    <citation type="submission" date="2017-09" db="EMBL/GenBank/DDBJ databases">
        <title>Large-scale bioinformatics analysis of Bacillus genomes uncovers conserved roles of natural products in bacterial physiology.</title>
        <authorList>
            <consortium name="Agbiome Team Llc"/>
            <person name="Bleich R.M."/>
            <person name="Grubbs K.J."/>
            <person name="Santa Maria K.C."/>
            <person name="Allen S.E."/>
            <person name="Farag S."/>
            <person name="Shank E.A."/>
            <person name="Bowers A."/>
        </authorList>
    </citation>
    <scope>NUCLEOTIDE SEQUENCE [LARGE SCALE GENOMIC DNA]</scope>
    <source>
        <strain evidence="1 2">AFS046104</strain>
    </source>
</reference>
<dbReference type="EMBL" id="NUJQ01000026">
    <property type="protein sequence ID" value="PGQ07096.1"/>
    <property type="molecule type" value="Genomic_DNA"/>
</dbReference>
<organism evidence="1 2">
    <name type="scientific">Bacillus cereus</name>
    <dbReference type="NCBI Taxonomy" id="1396"/>
    <lineage>
        <taxon>Bacteria</taxon>
        <taxon>Bacillati</taxon>
        <taxon>Bacillota</taxon>
        <taxon>Bacilli</taxon>
        <taxon>Bacillales</taxon>
        <taxon>Bacillaceae</taxon>
        <taxon>Bacillus</taxon>
        <taxon>Bacillus cereus group</taxon>
    </lineage>
</organism>
<protein>
    <recommendedName>
        <fullName evidence="3">Group-specific protein</fullName>
    </recommendedName>
</protein>
<evidence type="ECO:0008006" key="3">
    <source>
        <dbReference type="Google" id="ProtNLM"/>
    </source>
</evidence>
<proteinExistence type="predicted"/>
<dbReference type="AlphaFoldDB" id="A0A2B8SZT7"/>
<name>A0A2B8SZT7_BACCE</name>
<comment type="caution">
    <text evidence="1">The sequence shown here is derived from an EMBL/GenBank/DDBJ whole genome shotgun (WGS) entry which is preliminary data.</text>
</comment>
<gene>
    <name evidence="1" type="ORF">COA08_19530</name>
</gene>